<comment type="caution">
    <text evidence="3">The sequence shown here is derived from an EMBL/GenBank/DDBJ whole genome shotgun (WGS) entry which is preliminary data.</text>
</comment>
<evidence type="ECO:0000313" key="4">
    <source>
        <dbReference type="Proteomes" id="UP001251948"/>
    </source>
</evidence>
<protein>
    <submittedName>
        <fullName evidence="3">Peptidoglycan-binding domain-containing protein</fullName>
    </submittedName>
</protein>
<dbReference type="InterPro" id="IPR036366">
    <property type="entry name" value="PGBDSf"/>
</dbReference>
<dbReference type="RefSeq" id="WP_006451611.1">
    <property type="nucleotide sequence ID" value="NZ_JAVSKO010000005.1"/>
</dbReference>
<gene>
    <name evidence="3" type="ORF">ROV92_13925</name>
</gene>
<dbReference type="Proteomes" id="UP001251948">
    <property type="component" value="Unassembled WGS sequence"/>
</dbReference>
<accession>A0AAJ2MVT0</accession>
<dbReference type="SUPFAM" id="SSF47090">
    <property type="entry name" value="PGBD-like"/>
    <property type="match status" value="1"/>
</dbReference>
<dbReference type="EMBL" id="JAVSKO010000005">
    <property type="protein sequence ID" value="MDT3469077.1"/>
    <property type="molecule type" value="Genomic_DNA"/>
</dbReference>
<proteinExistence type="predicted"/>
<evidence type="ECO:0000259" key="2">
    <source>
        <dbReference type="Pfam" id="PF01471"/>
    </source>
</evidence>
<dbReference type="InterPro" id="IPR002477">
    <property type="entry name" value="Peptidoglycan-bd-like"/>
</dbReference>
<dbReference type="InterPro" id="IPR036365">
    <property type="entry name" value="PGBD-like_sf"/>
</dbReference>
<dbReference type="Gene3D" id="1.10.101.10">
    <property type="entry name" value="PGBD-like superfamily/PGBD"/>
    <property type="match status" value="1"/>
</dbReference>
<dbReference type="Pfam" id="PF01471">
    <property type="entry name" value="PG_binding_1"/>
    <property type="match status" value="1"/>
</dbReference>
<dbReference type="AlphaFoldDB" id="A0AAJ2MVT0"/>
<organism evidence="3 4">
    <name type="scientific">Stenotrophomonas maltophilia</name>
    <name type="common">Pseudomonas maltophilia</name>
    <name type="synonym">Xanthomonas maltophilia</name>
    <dbReference type="NCBI Taxonomy" id="40324"/>
    <lineage>
        <taxon>Bacteria</taxon>
        <taxon>Pseudomonadati</taxon>
        <taxon>Pseudomonadota</taxon>
        <taxon>Gammaproteobacteria</taxon>
        <taxon>Lysobacterales</taxon>
        <taxon>Lysobacteraceae</taxon>
        <taxon>Stenotrophomonas</taxon>
        <taxon>Stenotrophomonas maltophilia group</taxon>
    </lineage>
</organism>
<evidence type="ECO:0000256" key="1">
    <source>
        <dbReference type="SAM" id="MobiDB-lite"/>
    </source>
</evidence>
<feature type="region of interest" description="Disordered" evidence="1">
    <location>
        <begin position="1"/>
        <end position="46"/>
    </location>
</feature>
<evidence type="ECO:0000313" key="3">
    <source>
        <dbReference type="EMBL" id="MDT3469077.1"/>
    </source>
</evidence>
<name>A0AAJ2MVT0_STEMA</name>
<sequence>MIYGNHNLRRGDHDGTPANNRPPRWGGVDNPPPPTPANAQTPQNQGGATLAIPQHVRQLQQDLRTLGFMFVGTPDGGFGRGTEWAVREFQIYASMANAAQLNQGRLHGWQPQAGLTAPEVMALGLRPNSNPPESYHVASLDRVANGSRYTGPISGVMNANTRTAMEHWLRNNYRCPVVIEAWQVATGNNQRTTPYANGINIWNFDEITQGTVRNASNRVVARVRMFSRDFTGHYTLPNGRRDDQYQSLGSYARFMTYGGPMSEVPNHTWAEAEMTPERLIGPATTTAILAATPNGAAASTYRVVRATAEQECMGMFDSINAYDDALVSLGPCHWTMGLMPAGGYDNGELPGFLAYFLHRNQADYQRYLGNLGLYPATAWAGVNTGPLWDRTGRKYVGWIRHHDEQTQPAQAATGLAQLPMVDRATLEANYFKTWHWFYRLAMIGRTCANFQQAMWDMVRFRIRDIRSAPITVNVGAVHINGTLGDIYTSEKSVAILLRWHIFRPGHVTGARVRDSLTRAINGHAQLNWSTAPAQWTNAHEQAITAQLLTDALSVNDTQDRLANWPTYAGRNGRNYTLNNELGTLRDGRGSFHFDTTGI</sequence>
<feature type="domain" description="Peptidoglycan binding-like" evidence="2">
    <location>
        <begin position="55"/>
        <end position="90"/>
    </location>
</feature>
<reference evidence="3" key="1">
    <citation type="submission" date="2023-07" db="EMBL/GenBank/DDBJ databases">
        <title>Comparative genomics of clinical Stenotrophomonas maltophilia isolates reveals regions of diversity which correlate with colonization and persistence in vivo.</title>
        <authorList>
            <person name="Mcdaniel M.S."/>
            <person name="Swords W.E."/>
            <person name="Sumpter N.A."/>
            <person name="Lindgren N.R."/>
            <person name="Billiot C.E."/>
        </authorList>
    </citation>
    <scope>NUCLEOTIDE SEQUENCE</scope>
    <source>
        <strain evidence="3">Ism4</strain>
    </source>
</reference>